<dbReference type="GO" id="GO:0005829">
    <property type="term" value="C:cytosol"/>
    <property type="evidence" value="ECO:0007669"/>
    <property type="project" value="TreeGrafter"/>
</dbReference>
<dbReference type="GO" id="GO:0072527">
    <property type="term" value="P:pyrimidine-containing compound metabolic process"/>
    <property type="evidence" value="ECO:0007669"/>
    <property type="project" value="UniProtKB-ARBA"/>
</dbReference>
<dbReference type="GO" id="GO:0008270">
    <property type="term" value="F:zinc ion binding"/>
    <property type="evidence" value="ECO:0007669"/>
    <property type="project" value="InterPro"/>
</dbReference>
<dbReference type="InterPro" id="IPR050202">
    <property type="entry name" value="Cyt/Deoxycyt_deaminase"/>
</dbReference>
<evidence type="ECO:0000256" key="1">
    <source>
        <dbReference type="ARBA" id="ARBA00006576"/>
    </source>
</evidence>
<evidence type="ECO:0000313" key="6">
    <source>
        <dbReference type="EMBL" id="OKH29265.1"/>
    </source>
</evidence>
<proteinExistence type="inferred from homology"/>
<dbReference type="CDD" id="cd01283">
    <property type="entry name" value="cytidine_deaminase"/>
    <property type="match status" value="1"/>
</dbReference>
<evidence type="ECO:0000256" key="3">
    <source>
        <dbReference type="ARBA" id="ARBA00022801"/>
    </source>
</evidence>
<comment type="similarity">
    <text evidence="1">Belongs to the cytidine and deoxycytidylate deaminase family.</text>
</comment>
<evidence type="ECO:0000259" key="5">
    <source>
        <dbReference type="Pfam" id="PF00383"/>
    </source>
</evidence>
<evidence type="ECO:0000313" key="7">
    <source>
        <dbReference type="Proteomes" id="UP000185984"/>
    </source>
</evidence>
<dbReference type="PANTHER" id="PTHR11644:SF2">
    <property type="entry name" value="CYTIDINE DEAMINASE"/>
    <property type="match status" value="1"/>
</dbReference>
<dbReference type="Gene3D" id="3.40.140.10">
    <property type="entry name" value="Cytidine Deaminase, domain 2"/>
    <property type="match status" value="1"/>
</dbReference>
<gene>
    <name evidence="6" type="ORF">NIES1031_01385</name>
</gene>
<dbReference type="RefSeq" id="WP_073547743.1">
    <property type="nucleotide sequence ID" value="NZ_CAWMVK010000001.1"/>
</dbReference>
<name>A0A1U7I025_9CHRO</name>
<keyword evidence="3" id="KW-0378">Hydrolase</keyword>
<dbReference type="GO" id="GO:0004126">
    <property type="term" value="F:cytidine deaminase activity"/>
    <property type="evidence" value="ECO:0007669"/>
    <property type="project" value="UniProtKB-ARBA"/>
</dbReference>
<dbReference type="PROSITE" id="PS00903">
    <property type="entry name" value="CYT_DCMP_DEAMINASES_1"/>
    <property type="match status" value="1"/>
</dbReference>
<accession>A0A1U7I025</accession>
<dbReference type="InterPro" id="IPR002125">
    <property type="entry name" value="CMP_dCMP_dom"/>
</dbReference>
<evidence type="ECO:0000256" key="4">
    <source>
        <dbReference type="ARBA" id="ARBA00022833"/>
    </source>
</evidence>
<dbReference type="GO" id="GO:0042802">
    <property type="term" value="F:identical protein binding"/>
    <property type="evidence" value="ECO:0007669"/>
    <property type="project" value="UniProtKB-ARBA"/>
</dbReference>
<dbReference type="InterPro" id="IPR016192">
    <property type="entry name" value="APOBEC/CMP_deaminase_Zn-bd"/>
</dbReference>
<dbReference type="SUPFAM" id="SSF53927">
    <property type="entry name" value="Cytidine deaminase-like"/>
    <property type="match status" value="1"/>
</dbReference>
<dbReference type="EMBL" id="MRCC01000001">
    <property type="protein sequence ID" value="OKH29265.1"/>
    <property type="molecule type" value="Genomic_DNA"/>
</dbReference>
<keyword evidence="4" id="KW-0862">Zinc</keyword>
<evidence type="ECO:0000256" key="2">
    <source>
        <dbReference type="ARBA" id="ARBA00022723"/>
    </source>
</evidence>
<dbReference type="Pfam" id="PF00383">
    <property type="entry name" value="dCMP_cyt_deam_1"/>
    <property type="match status" value="1"/>
</dbReference>
<dbReference type="GO" id="GO:0055086">
    <property type="term" value="P:nucleobase-containing small molecule metabolic process"/>
    <property type="evidence" value="ECO:0007669"/>
    <property type="project" value="UniProtKB-ARBA"/>
</dbReference>
<dbReference type="InterPro" id="IPR016193">
    <property type="entry name" value="Cytidine_deaminase-like"/>
</dbReference>
<protein>
    <submittedName>
        <fullName evidence="6">Cytidine deaminase</fullName>
    </submittedName>
</protein>
<dbReference type="Proteomes" id="UP000185984">
    <property type="component" value="Unassembled WGS sequence"/>
</dbReference>
<reference evidence="6 7" key="1">
    <citation type="submission" date="2016-11" db="EMBL/GenBank/DDBJ databases">
        <title>Draft Genome Sequences of Nine Cyanobacterial Strains from Diverse Habitats.</title>
        <authorList>
            <person name="Zhu T."/>
            <person name="Hou S."/>
            <person name="Lu X."/>
            <person name="Hess W.R."/>
        </authorList>
    </citation>
    <scope>NUCLEOTIDE SEQUENCE [LARGE SCALE GENOMIC DNA]</scope>
    <source>
        <strain evidence="6 7">5.2 s.c.1</strain>
    </source>
</reference>
<feature type="domain" description="CMP/dCMP-type deaminase" evidence="5">
    <location>
        <begin position="4"/>
        <end position="99"/>
    </location>
</feature>
<keyword evidence="7" id="KW-1185">Reference proteome</keyword>
<dbReference type="AlphaFoldDB" id="A0A1U7I025"/>
<sequence>MMHQELIKKAKTVLGEFQLAEQGLTAGSVSCALMTNAGTIYTGICLDLACGTGFCAEHAAIAEMLKARETVIDYIVAVSSKRILMPCGRCRELMMQVSKENLKTRVIVDDTSYRVLSDLLPHHWM</sequence>
<dbReference type="STRING" id="247279.NIES1031_01385"/>
<comment type="caution">
    <text evidence="6">The sequence shown here is derived from an EMBL/GenBank/DDBJ whole genome shotgun (WGS) entry which is preliminary data.</text>
</comment>
<organism evidence="6 7">
    <name type="scientific">Chroogloeocystis siderophila 5.2 s.c.1</name>
    <dbReference type="NCBI Taxonomy" id="247279"/>
    <lineage>
        <taxon>Bacteria</taxon>
        <taxon>Bacillati</taxon>
        <taxon>Cyanobacteriota</taxon>
        <taxon>Cyanophyceae</taxon>
        <taxon>Oscillatoriophycideae</taxon>
        <taxon>Chroococcales</taxon>
        <taxon>Chroococcaceae</taxon>
        <taxon>Chroogloeocystis</taxon>
    </lineage>
</organism>
<keyword evidence="2" id="KW-0479">Metal-binding</keyword>
<dbReference type="PANTHER" id="PTHR11644">
    <property type="entry name" value="CYTIDINE DEAMINASE"/>
    <property type="match status" value="1"/>
</dbReference>